<name>D3S0B8_FERPA</name>
<gene>
    <name evidence="1" type="ordered locus">Ferp_2047</name>
</gene>
<dbReference type="eggNOG" id="arCOG10366">
    <property type="taxonomic scope" value="Archaea"/>
</dbReference>
<dbReference type="HOGENOM" id="CLU_151082_0_0_2"/>
<keyword evidence="2" id="KW-1185">Reference proteome</keyword>
<dbReference type="EMBL" id="CP001899">
    <property type="protein sequence ID" value="ADC66181.1"/>
    <property type="molecule type" value="Genomic_DNA"/>
</dbReference>
<organism evidence="1 2">
    <name type="scientific">Ferroglobus placidus (strain DSM 10642 / AEDII12DO)</name>
    <dbReference type="NCBI Taxonomy" id="589924"/>
    <lineage>
        <taxon>Archaea</taxon>
        <taxon>Methanobacteriati</taxon>
        <taxon>Methanobacteriota</taxon>
        <taxon>Archaeoglobi</taxon>
        <taxon>Archaeoglobales</taxon>
        <taxon>Archaeoglobaceae</taxon>
        <taxon>Ferroglobus</taxon>
    </lineage>
</organism>
<reference evidence="1 2" key="2">
    <citation type="journal article" date="2011" name="Stand. Genomic Sci.">
        <title>Complete genome sequence of Ferroglobus placidus AEDII12DO.</title>
        <authorList>
            <person name="Anderson I."/>
            <person name="Risso C."/>
            <person name="Holmes D."/>
            <person name="Lucas S."/>
            <person name="Copeland A."/>
            <person name="Lapidus A."/>
            <person name="Cheng J.F."/>
            <person name="Bruce D."/>
            <person name="Goodwin L."/>
            <person name="Pitluck S."/>
            <person name="Saunders E."/>
            <person name="Brettin T."/>
            <person name="Detter J.C."/>
            <person name="Han C."/>
            <person name="Tapia R."/>
            <person name="Larimer F."/>
            <person name="Land M."/>
            <person name="Hauser L."/>
            <person name="Woyke T."/>
            <person name="Lovley D."/>
            <person name="Kyrpides N."/>
            <person name="Ivanova N."/>
        </authorList>
    </citation>
    <scope>NUCLEOTIDE SEQUENCE [LARGE SCALE GENOMIC DNA]</scope>
    <source>
        <strain evidence="2">DSM 10642 / AEDII12DO</strain>
    </source>
</reference>
<dbReference type="AlphaFoldDB" id="D3S0B8"/>
<dbReference type="Proteomes" id="UP000002613">
    <property type="component" value="Chromosome"/>
</dbReference>
<dbReference type="OrthoDB" id="51106at2157"/>
<protein>
    <submittedName>
        <fullName evidence="1">Uncharacterized protein</fullName>
    </submittedName>
</protein>
<dbReference type="STRING" id="589924.Ferp_2047"/>
<dbReference type="PaxDb" id="589924-Ferp_2047"/>
<evidence type="ECO:0000313" key="1">
    <source>
        <dbReference type="EMBL" id="ADC66181.1"/>
    </source>
</evidence>
<reference evidence="2" key="1">
    <citation type="submission" date="2010-02" db="EMBL/GenBank/DDBJ databases">
        <title>Complete sequence of Ferroglobus placidus DSM 10642.</title>
        <authorList>
            <consortium name="US DOE Joint Genome Institute"/>
            <person name="Lucas S."/>
            <person name="Copeland A."/>
            <person name="Lapidus A."/>
            <person name="Cheng J.-F."/>
            <person name="Bruce D."/>
            <person name="Goodwin L."/>
            <person name="Pitluck S."/>
            <person name="Saunders E."/>
            <person name="Brettin T."/>
            <person name="Detter J.C."/>
            <person name="Han C."/>
            <person name="Tapia R."/>
            <person name="Larimer F."/>
            <person name="Land M."/>
            <person name="Hauser L."/>
            <person name="Kyrpides N."/>
            <person name="Ivanova N."/>
            <person name="Holmes D."/>
            <person name="Lovley D."/>
            <person name="Kyrpides N."/>
            <person name="Anderson I.J."/>
            <person name="Woyke T."/>
        </authorList>
    </citation>
    <scope>NUCLEOTIDE SEQUENCE [LARGE SCALE GENOMIC DNA]</scope>
    <source>
        <strain evidence="2">DSM 10642 / AEDII12DO</strain>
    </source>
</reference>
<dbReference type="KEGG" id="fpl:Ferp_2047"/>
<dbReference type="GeneID" id="8779580"/>
<sequence>MKCPHCGQYIENTLWEALQPYKDRSGKVVITNIDAVLEVGPRIVAIFEEKNGHLRIRGYQAVTLKKIARCLRVPLFYIEREGDQVKLYEYDTSQKVESSPFLKASQLLPVFSGSVEEFGEYIFSRFISQAPPSREENPLGGGRGGRKR</sequence>
<dbReference type="RefSeq" id="WP_012966520.1">
    <property type="nucleotide sequence ID" value="NC_013849.1"/>
</dbReference>
<accession>D3S0B8</accession>
<evidence type="ECO:0000313" key="2">
    <source>
        <dbReference type="Proteomes" id="UP000002613"/>
    </source>
</evidence>
<proteinExistence type="predicted"/>